<proteinExistence type="predicted"/>
<name>A0A7G9T3W9_9LACO</name>
<organism evidence="2 3">
    <name type="scientific">Weissella diestrammenae</name>
    <dbReference type="NCBI Taxonomy" id="1162633"/>
    <lineage>
        <taxon>Bacteria</taxon>
        <taxon>Bacillati</taxon>
        <taxon>Bacillota</taxon>
        <taxon>Bacilli</taxon>
        <taxon>Lactobacillales</taxon>
        <taxon>Lactobacillaceae</taxon>
        <taxon>Weissella</taxon>
    </lineage>
</organism>
<keyword evidence="3" id="KW-1185">Reference proteome</keyword>
<feature type="domain" description="HTH cro/C1-type" evidence="1">
    <location>
        <begin position="15"/>
        <end position="68"/>
    </location>
</feature>
<evidence type="ECO:0000259" key="1">
    <source>
        <dbReference type="PROSITE" id="PS50943"/>
    </source>
</evidence>
<dbReference type="SMART" id="SM00530">
    <property type="entry name" value="HTH_XRE"/>
    <property type="match status" value="1"/>
</dbReference>
<reference evidence="2 3" key="1">
    <citation type="submission" date="2020-08" db="EMBL/GenBank/DDBJ databases">
        <title>Genome sequence of Weissella diestrammenae KACC 16890T.</title>
        <authorList>
            <person name="Hyun D.-W."/>
            <person name="Bae J.-W."/>
        </authorList>
    </citation>
    <scope>NUCLEOTIDE SEQUENCE [LARGE SCALE GENOMIC DNA]</scope>
    <source>
        <strain evidence="2 3">KACC 16890</strain>
    </source>
</reference>
<dbReference type="Gene3D" id="1.10.260.40">
    <property type="entry name" value="lambda repressor-like DNA-binding domains"/>
    <property type="match status" value="1"/>
</dbReference>
<dbReference type="RefSeq" id="WP_187528629.1">
    <property type="nucleotide sequence ID" value="NZ_CP060724.1"/>
</dbReference>
<protein>
    <submittedName>
        <fullName evidence="2">Helix-turn-helix transcriptional regulator</fullName>
    </submittedName>
</protein>
<evidence type="ECO:0000313" key="3">
    <source>
        <dbReference type="Proteomes" id="UP000515800"/>
    </source>
</evidence>
<dbReference type="KEGG" id="wdi:H9L19_05110"/>
<evidence type="ECO:0000313" key="2">
    <source>
        <dbReference type="EMBL" id="QNN74794.1"/>
    </source>
</evidence>
<dbReference type="InterPro" id="IPR001387">
    <property type="entry name" value="Cro/C1-type_HTH"/>
</dbReference>
<dbReference type="EMBL" id="CP060724">
    <property type="protein sequence ID" value="QNN74794.1"/>
    <property type="molecule type" value="Genomic_DNA"/>
</dbReference>
<sequence>MQSDEHMTRIISQAFKTLRKQRQMSLKALSFEQTTPSYISNFEHGQLNISLVQLSMLLEKLDCGIEEWGVRVAGYKYWDLISQFEYTIKQADYLAPLLPIYLRYELQAANSGAPLLFKMALKLTMFHHITQIETSHHAEIRRMCQSIRTAIDATNSWSRFEYILLQAYLYFAPPIEVESIVCQLQFNLSEAKRINRVDLRQIATVLLAALRNVMDGLRLDLAEQIIALWRGVSHEADFDTQFLFEVYQAKLMILNNHDKEALIKLHTLRHLIAPLQLARRHYLIAEIDQVLLNMYIGETDESN</sequence>
<accession>A0A7G9T3W9</accession>
<dbReference type="SUPFAM" id="SSF47413">
    <property type="entry name" value="lambda repressor-like DNA-binding domains"/>
    <property type="match status" value="1"/>
</dbReference>
<gene>
    <name evidence="2" type="ORF">H9L19_05110</name>
</gene>
<dbReference type="InterPro" id="IPR010982">
    <property type="entry name" value="Lambda_DNA-bd_dom_sf"/>
</dbReference>
<dbReference type="PROSITE" id="PS50943">
    <property type="entry name" value="HTH_CROC1"/>
    <property type="match status" value="1"/>
</dbReference>
<dbReference type="CDD" id="cd00093">
    <property type="entry name" value="HTH_XRE"/>
    <property type="match status" value="1"/>
</dbReference>
<dbReference type="Proteomes" id="UP000515800">
    <property type="component" value="Chromosome"/>
</dbReference>
<dbReference type="GO" id="GO:0003677">
    <property type="term" value="F:DNA binding"/>
    <property type="evidence" value="ECO:0007669"/>
    <property type="project" value="InterPro"/>
</dbReference>
<dbReference type="AlphaFoldDB" id="A0A7G9T3W9"/>